<feature type="domain" description="Lipase" evidence="5">
    <location>
        <begin position="37"/>
        <end position="250"/>
    </location>
</feature>
<evidence type="ECO:0000256" key="1">
    <source>
        <dbReference type="ARBA" id="ARBA00004613"/>
    </source>
</evidence>
<dbReference type="OrthoDB" id="199913at2759"/>
<dbReference type="Proteomes" id="UP000325440">
    <property type="component" value="Unassembled WGS sequence"/>
</dbReference>
<proteinExistence type="inferred from homology"/>
<evidence type="ECO:0000259" key="5">
    <source>
        <dbReference type="Pfam" id="PF00151"/>
    </source>
</evidence>
<organism evidence="6 7">
    <name type="scientific">Cinara cedri</name>
    <dbReference type="NCBI Taxonomy" id="506608"/>
    <lineage>
        <taxon>Eukaryota</taxon>
        <taxon>Metazoa</taxon>
        <taxon>Ecdysozoa</taxon>
        <taxon>Arthropoda</taxon>
        <taxon>Hexapoda</taxon>
        <taxon>Insecta</taxon>
        <taxon>Pterygota</taxon>
        <taxon>Neoptera</taxon>
        <taxon>Paraneoptera</taxon>
        <taxon>Hemiptera</taxon>
        <taxon>Sternorrhyncha</taxon>
        <taxon>Aphidomorpha</taxon>
        <taxon>Aphidoidea</taxon>
        <taxon>Aphididae</taxon>
        <taxon>Lachninae</taxon>
        <taxon>Cinara</taxon>
    </lineage>
</organism>
<keyword evidence="6" id="KW-0378">Hydrolase</keyword>
<dbReference type="GO" id="GO:0016298">
    <property type="term" value="F:lipase activity"/>
    <property type="evidence" value="ECO:0007669"/>
    <property type="project" value="InterPro"/>
</dbReference>
<dbReference type="InterPro" id="IPR000734">
    <property type="entry name" value="TAG_lipase"/>
</dbReference>
<dbReference type="PANTHER" id="PTHR11610">
    <property type="entry name" value="LIPASE"/>
    <property type="match status" value="1"/>
</dbReference>
<dbReference type="EMBL" id="CABPRJ010000476">
    <property type="protein sequence ID" value="VVC27825.1"/>
    <property type="molecule type" value="Genomic_DNA"/>
</dbReference>
<accession>A0A5E4MEX2</accession>
<dbReference type="PANTHER" id="PTHR11610:SF173">
    <property type="entry name" value="LIPASE DOMAIN-CONTAINING PROTEIN-RELATED"/>
    <property type="match status" value="1"/>
</dbReference>
<dbReference type="AlphaFoldDB" id="A0A5E4MEX2"/>
<keyword evidence="7" id="KW-1185">Reference proteome</keyword>
<name>A0A5E4MEX2_9HEMI</name>
<dbReference type="Pfam" id="PF00151">
    <property type="entry name" value="Lipase"/>
    <property type="match status" value="1"/>
</dbReference>
<protein>
    <submittedName>
        <fullName evidence="6">Triacylglycerol lipase family,Lipase/vitellogenin,Alpha/Beta hydrolase fold</fullName>
    </submittedName>
</protein>
<dbReference type="InterPro" id="IPR013818">
    <property type="entry name" value="Lipase"/>
</dbReference>
<dbReference type="PRINTS" id="PR00821">
    <property type="entry name" value="TAGLIPASE"/>
</dbReference>
<comment type="subcellular location">
    <subcellularLocation>
        <location evidence="1">Secreted</location>
    </subcellularLocation>
</comment>
<evidence type="ECO:0000313" key="6">
    <source>
        <dbReference type="EMBL" id="VVC27825.1"/>
    </source>
</evidence>
<evidence type="ECO:0000313" key="7">
    <source>
        <dbReference type="Proteomes" id="UP000325440"/>
    </source>
</evidence>
<dbReference type="GO" id="GO:0017171">
    <property type="term" value="F:serine hydrolase activity"/>
    <property type="evidence" value="ECO:0007669"/>
    <property type="project" value="TreeGrafter"/>
</dbReference>
<evidence type="ECO:0000256" key="2">
    <source>
        <dbReference type="ARBA" id="ARBA00010701"/>
    </source>
</evidence>
<comment type="similarity">
    <text evidence="2 4">Belongs to the AB hydrolase superfamily. Lipase family.</text>
</comment>
<dbReference type="InterPro" id="IPR029058">
    <property type="entry name" value="AB_hydrolase_fold"/>
</dbReference>
<gene>
    <name evidence="6" type="ORF">CINCED_3A004754</name>
</gene>
<dbReference type="SUPFAM" id="SSF53474">
    <property type="entry name" value="alpha/beta-Hydrolases"/>
    <property type="match status" value="1"/>
</dbReference>
<evidence type="ECO:0000256" key="4">
    <source>
        <dbReference type="RuleBase" id="RU004262"/>
    </source>
</evidence>
<reference evidence="6 7" key="1">
    <citation type="submission" date="2019-08" db="EMBL/GenBank/DDBJ databases">
        <authorList>
            <person name="Alioto T."/>
            <person name="Alioto T."/>
            <person name="Gomez Garrido J."/>
        </authorList>
    </citation>
    <scope>NUCLEOTIDE SEQUENCE [LARGE SCALE GENOMIC DNA]</scope>
</reference>
<dbReference type="GO" id="GO:0005615">
    <property type="term" value="C:extracellular space"/>
    <property type="evidence" value="ECO:0007669"/>
    <property type="project" value="TreeGrafter"/>
</dbReference>
<dbReference type="Gene3D" id="3.40.50.1820">
    <property type="entry name" value="alpha/beta hydrolase"/>
    <property type="match status" value="1"/>
</dbReference>
<keyword evidence="3" id="KW-0964">Secreted</keyword>
<dbReference type="GO" id="GO:0016042">
    <property type="term" value="P:lipid catabolic process"/>
    <property type="evidence" value="ECO:0007669"/>
    <property type="project" value="TreeGrafter"/>
</dbReference>
<sequence length="292" mass="33060">MAYNFNVYYDNHTKLDDELRSNCALNHVQQAYKLAYQLVDVTDSKIQNNKPLIVFAHGFRCSTKTPIIVALGKWLARMTDSNVVLVDWSDWAMQMDYGNLVIQFPTVVPHLADWLNGLHDREIIKTFSDIILIGHSLGAHLVGNAGHRLNGTVSRIIALDPAQPNFRIDHKNERVDVNSGRFVMVLHTSTLLFGLREPVGHVDFYFNGAQFQPTCAVDTTCGHLMSIIYMMDSLKNSTAFPASRCCTVDDCEKKIVDLEKPTVYMNMNTPISTRGLYSILPGRKNLTFYMRL</sequence>
<evidence type="ECO:0000256" key="3">
    <source>
        <dbReference type="ARBA" id="ARBA00022525"/>
    </source>
</evidence>